<dbReference type="EMBL" id="HACG01005942">
    <property type="protein sequence ID" value="CEK52807.1"/>
    <property type="molecule type" value="Transcribed_RNA"/>
</dbReference>
<gene>
    <name evidence="3" type="primary">ORF18098</name>
</gene>
<evidence type="ECO:0000313" key="3">
    <source>
        <dbReference type="EMBL" id="CEK52807.1"/>
    </source>
</evidence>
<proteinExistence type="predicted"/>
<dbReference type="InterPro" id="IPR000315">
    <property type="entry name" value="Znf_B-box"/>
</dbReference>
<sequence length="226" mass="25029">RSYVASRGLDYTVPCPMCKEVVIIPGNDVSNFKNNFMIVSLLHFVQDSKTVKVQFKSEISGSTSSDDTKALASQTLCGACGEQGILTSYCQTCTLWLCAICTKAHGRLPATSSHPLKGSDEVDKQCKAMVSVGEKALGDLQQANTEREDYLLTQIFKLPENINLVKIKIDSAAEEACKVIQEKALSLHQKVEQFQLDQNEELSKKLTVVDERKEELGHMQDLLEKV</sequence>
<name>A0A0B6Y907_9EUPU</name>
<keyword evidence="1" id="KW-0862">Zinc</keyword>
<feature type="domain" description="B box-type" evidence="2">
    <location>
        <begin position="72"/>
        <end position="116"/>
    </location>
</feature>
<accession>A0A0B6Y907</accession>
<feature type="non-terminal residue" evidence="3">
    <location>
        <position position="1"/>
    </location>
</feature>
<dbReference type="PROSITE" id="PS50119">
    <property type="entry name" value="ZF_BBOX"/>
    <property type="match status" value="1"/>
</dbReference>
<feature type="non-terminal residue" evidence="3">
    <location>
        <position position="226"/>
    </location>
</feature>
<dbReference type="PANTHER" id="PTHR25462:SF296">
    <property type="entry name" value="MEIOTIC P26, ISOFORM F"/>
    <property type="match status" value="1"/>
</dbReference>
<keyword evidence="1" id="KW-0863">Zinc-finger</keyword>
<dbReference type="AlphaFoldDB" id="A0A0B6Y907"/>
<reference evidence="3" key="1">
    <citation type="submission" date="2014-12" db="EMBL/GenBank/DDBJ databases">
        <title>Insight into the proteome of Arion vulgaris.</title>
        <authorList>
            <person name="Aradska J."/>
            <person name="Bulat T."/>
            <person name="Smidak R."/>
            <person name="Sarate P."/>
            <person name="Gangsoo J."/>
            <person name="Sialana F."/>
            <person name="Bilban M."/>
            <person name="Lubec G."/>
        </authorList>
    </citation>
    <scope>NUCLEOTIDE SEQUENCE</scope>
    <source>
        <tissue evidence="3">Skin</tissue>
    </source>
</reference>
<evidence type="ECO:0000259" key="2">
    <source>
        <dbReference type="PROSITE" id="PS50119"/>
    </source>
</evidence>
<dbReference type="PANTHER" id="PTHR25462">
    <property type="entry name" value="BONUS, ISOFORM C-RELATED"/>
    <property type="match status" value="1"/>
</dbReference>
<organism evidence="3">
    <name type="scientific">Arion vulgaris</name>
    <dbReference type="NCBI Taxonomy" id="1028688"/>
    <lineage>
        <taxon>Eukaryota</taxon>
        <taxon>Metazoa</taxon>
        <taxon>Spiralia</taxon>
        <taxon>Lophotrochozoa</taxon>
        <taxon>Mollusca</taxon>
        <taxon>Gastropoda</taxon>
        <taxon>Heterobranchia</taxon>
        <taxon>Euthyneura</taxon>
        <taxon>Panpulmonata</taxon>
        <taxon>Eupulmonata</taxon>
        <taxon>Stylommatophora</taxon>
        <taxon>Helicina</taxon>
        <taxon>Arionoidea</taxon>
        <taxon>Arionidae</taxon>
        <taxon>Arion</taxon>
    </lineage>
</organism>
<evidence type="ECO:0000256" key="1">
    <source>
        <dbReference type="PROSITE-ProRule" id="PRU00024"/>
    </source>
</evidence>
<dbReference type="InterPro" id="IPR047153">
    <property type="entry name" value="TRIM45/56/19-like"/>
</dbReference>
<dbReference type="GO" id="GO:0008270">
    <property type="term" value="F:zinc ion binding"/>
    <property type="evidence" value="ECO:0007669"/>
    <property type="project" value="UniProtKB-KW"/>
</dbReference>
<keyword evidence="1" id="KW-0479">Metal-binding</keyword>
<protein>
    <recommendedName>
        <fullName evidence="2">B box-type domain-containing protein</fullName>
    </recommendedName>
</protein>